<organism evidence="2 3">
    <name type="scientific">Drosophila lebanonensis</name>
    <name type="common">Fruit fly</name>
    <name type="synonym">Scaptodrosophila lebanonensis</name>
    <dbReference type="NCBI Taxonomy" id="7225"/>
    <lineage>
        <taxon>Eukaryota</taxon>
        <taxon>Metazoa</taxon>
        <taxon>Ecdysozoa</taxon>
        <taxon>Arthropoda</taxon>
        <taxon>Hexapoda</taxon>
        <taxon>Insecta</taxon>
        <taxon>Pterygota</taxon>
        <taxon>Neoptera</taxon>
        <taxon>Endopterygota</taxon>
        <taxon>Diptera</taxon>
        <taxon>Brachycera</taxon>
        <taxon>Muscomorpha</taxon>
        <taxon>Ephydroidea</taxon>
        <taxon>Drosophilidae</taxon>
        <taxon>Scaptodrosophila</taxon>
    </lineage>
</organism>
<dbReference type="AlphaFoldDB" id="A0A6J2U107"/>
<feature type="compositionally biased region" description="Basic and acidic residues" evidence="1">
    <location>
        <begin position="277"/>
        <end position="288"/>
    </location>
</feature>
<gene>
    <name evidence="3" type="primary">LOC115629285</name>
</gene>
<proteinExistence type="predicted"/>
<accession>A0A6J2U107</accession>
<protein>
    <submittedName>
        <fullName evidence="3">Uncharacterized protein LOC115629285</fullName>
    </submittedName>
</protein>
<dbReference type="InterPro" id="IPR000238">
    <property type="entry name" value="RbfA"/>
</dbReference>
<dbReference type="InterPro" id="IPR015946">
    <property type="entry name" value="KH_dom-like_a/b"/>
</dbReference>
<dbReference type="Proteomes" id="UP000504634">
    <property type="component" value="Unplaced"/>
</dbReference>
<dbReference type="GeneID" id="115629285"/>
<evidence type="ECO:0000256" key="1">
    <source>
        <dbReference type="SAM" id="MobiDB-lite"/>
    </source>
</evidence>
<dbReference type="PANTHER" id="PTHR14725">
    <property type="entry name" value="RIBOSOME-BINDING FACTOR A, MITOCHONDRIAL-RELATED"/>
    <property type="match status" value="1"/>
</dbReference>
<dbReference type="PANTHER" id="PTHR14725:SF0">
    <property type="entry name" value="RIBOSOME-BINDING FACTOR A, MITOCHONDRIAL-RELATED"/>
    <property type="match status" value="1"/>
</dbReference>
<dbReference type="InterPro" id="IPR023799">
    <property type="entry name" value="RbfA_dom_sf"/>
</dbReference>
<dbReference type="RefSeq" id="XP_030381585.1">
    <property type="nucleotide sequence ID" value="XM_030525725.1"/>
</dbReference>
<dbReference type="Pfam" id="PF02033">
    <property type="entry name" value="RBFA"/>
    <property type="match status" value="1"/>
</dbReference>
<feature type="region of interest" description="Disordered" evidence="1">
    <location>
        <begin position="270"/>
        <end position="299"/>
    </location>
</feature>
<evidence type="ECO:0000313" key="2">
    <source>
        <dbReference type="Proteomes" id="UP000504634"/>
    </source>
</evidence>
<evidence type="ECO:0000313" key="3">
    <source>
        <dbReference type="RefSeq" id="XP_030381585.1"/>
    </source>
</evidence>
<reference evidence="3" key="1">
    <citation type="submission" date="2025-08" db="UniProtKB">
        <authorList>
            <consortium name="RefSeq"/>
        </authorList>
    </citation>
    <scope>IDENTIFICATION</scope>
    <source>
        <strain evidence="3">11010-0011.00</strain>
        <tissue evidence="3">Whole body</tissue>
    </source>
</reference>
<dbReference type="Gene3D" id="3.30.300.20">
    <property type="match status" value="1"/>
</dbReference>
<dbReference type="GO" id="GO:0006364">
    <property type="term" value="P:rRNA processing"/>
    <property type="evidence" value="ECO:0007669"/>
    <property type="project" value="InterPro"/>
</dbReference>
<keyword evidence="2" id="KW-1185">Reference proteome</keyword>
<dbReference type="InterPro" id="IPR039212">
    <property type="entry name" value="RBFA_mitochondrial"/>
</dbReference>
<name>A0A6J2U107_DROLE</name>
<dbReference type="OrthoDB" id="418445at2759"/>
<dbReference type="SUPFAM" id="SSF89919">
    <property type="entry name" value="Ribosome-binding factor A, RbfA"/>
    <property type="match status" value="1"/>
</dbReference>
<sequence length="299" mass="33679">MLSNRVLLLQLSNTRAKSNFGNSLSRQSKIFSKLFGNRIAGSKKRWYPSTDVNNSGSTGFQPPSVVFQASQFGKSGRNNASGPKQNTRRMSVLNKLFMAHITDLLATGEAADIIVGRGLQISLVKTSPDFSCVNVYWIGSGNLQEDAALETDLQRCSGMLRHELSQLRLMGEVPRIKFLRDKSKTKLHSLELILQSEKEKGEVVEPLQSFDVTQTARYEFYGNSATCPVPNESGDALYTLPEMRHDVLGLDHRLIMSKVLRKMMKSKQAWDRSQLQQDRERSRNDNSVEKLPLLVESER</sequence>